<feature type="compositionally biased region" description="Polar residues" evidence="4">
    <location>
        <begin position="634"/>
        <end position="658"/>
    </location>
</feature>
<reference evidence="9" key="1">
    <citation type="submission" date="2012-12" db="EMBL/GenBank/DDBJ databases">
        <authorList>
            <person name="Hellsten U."/>
            <person name="Grimwood J."/>
            <person name="Chapman J.A."/>
            <person name="Shapiro H."/>
            <person name="Aerts A."/>
            <person name="Otillar R.P."/>
            <person name="Terry A.Y."/>
            <person name="Boore J.L."/>
            <person name="Simakov O."/>
            <person name="Marletaz F."/>
            <person name="Cho S.-J."/>
            <person name="Edsinger-Gonzales E."/>
            <person name="Havlak P."/>
            <person name="Kuo D.-H."/>
            <person name="Larsson T."/>
            <person name="Lv J."/>
            <person name="Arendt D."/>
            <person name="Savage R."/>
            <person name="Osoegawa K."/>
            <person name="de Jong P."/>
            <person name="Lindberg D.R."/>
            <person name="Seaver E.C."/>
            <person name="Weisblat D.A."/>
            <person name="Putnam N.H."/>
            <person name="Grigoriev I.V."/>
            <person name="Rokhsar D.S."/>
        </authorList>
    </citation>
    <scope>NUCLEOTIDE SEQUENCE</scope>
    <source>
        <strain evidence="9">I ESC-2004</strain>
    </source>
</reference>
<dbReference type="InterPro" id="IPR016024">
    <property type="entry name" value="ARM-type_fold"/>
</dbReference>
<feature type="domain" description="Mon2/Sec7/BIG1-like dimerisation and cyclophilin-binding" evidence="6">
    <location>
        <begin position="45"/>
        <end position="218"/>
    </location>
</feature>
<dbReference type="EnsemblMetazoa" id="CapteT201502">
    <property type="protein sequence ID" value="CapteP201502"/>
    <property type="gene ID" value="CapteG201502"/>
</dbReference>
<evidence type="ECO:0000256" key="3">
    <source>
        <dbReference type="ARBA" id="ARBA00022927"/>
    </source>
</evidence>
<dbReference type="InterPro" id="IPR032691">
    <property type="entry name" value="Mon2/Sec7/BIG1-like_HUS"/>
</dbReference>
<evidence type="ECO:0000313" key="7">
    <source>
        <dbReference type="EMBL" id="ELU04807.1"/>
    </source>
</evidence>
<dbReference type="SUPFAM" id="SSF48371">
    <property type="entry name" value="ARM repeat"/>
    <property type="match status" value="1"/>
</dbReference>
<evidence type="ECO:0008006" key="10">
    <source>
        <dbReference type="Google" id="ProtNLM"/>
    </source>
</evidence>
<evidence type="ECO:0000256" key="1">
    <source>
        <dbReference type="ARBA" id="ARBA00008144"/>
    </source>
</evidence>
<gene>
    <name evidence="7" type="ORF">CAPTEDRAFT_201502</name>
</gene>
<evidence type="ECO:0000313" key="8">
    <source>
        <dbReference type="EnsemblMetazoa" id="CapteP201502"/>
    </source>
</evidence>
<dbReference type="AlphaFoldDB" id="R7ULJ2"/>
<dbReference type="PANTHER" id="PTHR10663:SF333">
    <property type="entry name" value="PROTEIN MON2 HOMOLOG"/>
    <property type="match status" value="1"/>
</dbReference>
<reference evidence="8" key="3">
    <citation type="submission" date="2015-06" db="UniProtKB">
        <authorList>
            <consortium name="EnsemblMetazoa"/>
        </authorList>
    </citation>
    <scope>IDENTIFICATION</scope>
</reference>
<dbReference type="InterPro" id="IPR032629">
    <property type="entry name" value="DCB_dom"/>
</dbReference>
<dbReference type="Proteomes" id="UP000014760">
    <property type="component" value="Unassembled WGS sequence"/>
</dbReference>
<evidence type="ECO:0000259" key="5">
    <source>
        <dbReference type="Pfam" id="PF12783"/>
    </source>
</evidence>
<dbReference type="GO" id="GO:0015031">
    <property type="term" value="P:protein transport"/>
    <property type="evidence" value="ECO:0007669"/>
    <property type="project" value="UniProtKB-KW"/>
</dbReference>
<evidence type="ECO:0000259" key="6">
    <source>
        <dbReference type="Pfam" id="PF16213"/>
    </source>
</evidence>
<proteinExistence type="inferred from homology"/>
<comment type="similarity">
    <text evidence="1">Belongs to the MON2 family.</text>
</comment>
<keyword evidence="3" id="KW-0653">Protein transport</keyword>
<feature type="domain" description="Mon2/Sec7/BIG1-like HUS" evidence="5">
    <location>
        <begin position="249"/>
        <end position="421"/>
    </location>
</feature>
<keyword evidence="2" id="KW-0813">Transport</keyword>
<evidence type="ECO:0000313" key="9">
    <source>
        <dbReference type="Proteomes" id="UP000014760"/>
    </source>
</evidence>
<accession>R7ULJ2</accession>
<evidence type="ECO:0000256" key="4">
    <source>
        <dbReference type="SAM" id="MobiDB-lite"/>
    </source>
</evidence>
<reference evidence="7 9" key="2">
    <citation type="journal article" date="2013" name="Nature">
        <title>Insights into bilaterian evolution from three spiralian genomes.</title>
        <authorList>
            <person name="Simakov O."/>
            <person name="Marletaz F."/>
            <person name="Cho S.J."/>
            <person name="Edsinger-Gonzales E."/>
            <person name="Havlak P."/>
            <person name="Hellsten U."/>
            <person name="Kuo D.H."/>
            <person name="Larsson T."/>
            <person name="Lv J."/>
            <person name="Arendt D."/>
            <person name="Savage R."/>
            <person name="Osoegawa K."/>
            <person name="de Jong P."/>
            <person name="Grimwood J."/>
            <person name="Chapman J.A."/>
            <person name="Shapiro H."/>
            <person name="Aerts A."/>
            <person name="Otillar R.P."/>
            <person name="Terry A.Y."/>
            <person name="Boore J.L."/>
            <person name="Grigoriev I.V."/>
            <person name="Lindberg D.R."/>
            <person name="Seaver E.C."/>
            <person name="Weisblat D.A."/>
            <person name="Putnam N.H."/>
            <person name="Rokhsar D.S."/>
        </authorList>
    </citation>
    <scope>NUCLEOTIDE SEQUENCE</scope>
    <source>
        <strain evidence="7 9">I ESC-2004</strain>
    </source>
</reference>
<dbReference type="PANTHER" id="PTHR10663">
    <property type="entry name" value="GUANYL-NUCLEOTIDE EXCHANGE FACTOR"/>
    <property type="match status" value="1"/>
</dbReference>
<name>R7ULJ2_CAPTE</name>
<dbReference type="Pfam" id="PF16213">
    <property type="entry name" value="DCB"/>
    <property type="match status" value="1"/>
</dbReference>
<dbReference type="OrthoDB" id="294853at2759"/>
<dbReference type="Pfam" id="PF12783">
    <property type="entry name" value="Sec7-like_HUS"/>
    <property type="match status" value="1"/>
</dbReference>
<dbReference type="EMBL" id="KB302105">
    <property type="protein sequence ID" value="ELU04807.1"/>
    <property type="molecule type" value="Genomic_DNA"/>
</dbReference>
<dbReference type="EMBL" id="AMQN01008070">
    <property type="status" value="NOT_ANNOTATED_CDS"/>
    <property type="molecule type" value="Genomic_DNA"/>
</dbReference>
<dbReference type="OMA" id="ASICKFA"/>
<dbReference type="HOGENOM" id="CLU_016976_0_0_1"/>
<sequence length="749" mass="81673">MGKVTAIAVFKDTSPLHGSNSNPGSSICVFGPVAMATRNDPDIVKRFSETLQADLRTLSTECRRKYAPVKEASESALLRIHTIQTKHSDFIAGILGSSSDIVNAFVLGCDTKNPKIVHHCLSAIQKLIQHEAMSFTAAMSVINTLWVLMEAGVEELKLLQTAILLITTNTVVQHEALARALVLCFRLHFTKDSTTINTAAATVRQLVTMVFERVMTEDKVESQQELEPTSLEVLKNGSKQAPKSLRPCAGDAFLLFQDFCQLVNADQPYWLIGMTEMTRTFGLELMESVLTTFPEVFIKHPEFTFLLKERVCPLVIKLFSPSLKYRPLMQPTGGNPQADKPYFPIVIRLLRIVSVLIRFYYDPLVTECEIFLSLLVKFLDGEKPMWQRAGALEVLYKFCSQPSLLKRFCQSYDMKQHSTKIFRDIVNGLGSFIQSMFMALSSSHSQTAIKAPDTTGHPPSLVAGMPVGGGVTPQPAFCHRNVWIPLVVNASVKQGAHKAVYTEMLDRTDPPNIQDGYCLSVAFVSLLDVVRCIQGIIEEALAAKAQTAEEAESDELNTELVQSSWCGVLAALTLLLDASTDESATEQILKAEQTLANLCGVLALNTPRDAFITALCKASLPPHYALTILNSGAGASSTNTPLSRASSTKNPESTSGSGSPDVYSGSQVVAVGTPLPTSSLPLGAQQGAVMLTAKNIQCMRAILSLAHCHGSILGSAWHQVLTTLQVQKKRNCLVMPTQHYGYAFSCVPS</sequence>
<organism evidence="7">
    <name type="scientific">Capitella teleta</name>
    <name type="common">Polychaete worm</name>
    <dbReference type="NCBI Taxonomy" id="283909"/>
    <lineage>
        <taxon>Eukaryota</taxon>
        <taxon>Metazoa</taxon>
        <taxon>Spiralia</taxon>
        <taxon>Lophotrochozoa</taxon>
        <taxon>Annelida</taxon>
        <taxon>Polychaeta</taxon>
        <taxon>Sedentaria</taxon>
        <taxon>Scolecida</taxon>
        <taxon>Capitellidae</taxon>
        <taxon>Capitella</taxon>
    </lineage>
</organism>
<keyword evidence="9" id="KW-1185">Reference proteome</keyword>
<dbReference type="STRING" id="283909.R7ULJ2"/>
<protein>
    <recommendedName>
        <fullName evidence="10">Protein MON2 homolog</fullName>
    </recommendedName>
</protein>
<evidence type="ECO:0000256" key="2">
    <source>
        <dbReference type="ARBA" id="ARBA00022448"/>
    </source>
</evidence>
<feature type="region of interest" description="Disordered" evidence="4">
    <location>
        <begin position="634"/>
        <end position="662"/>
    </location>
</feature>